<dbReference type="Pfam" id="PF03872">
    <property type="entry name" value="RseA_N"/>
    <property type="match status" value="1"/>
</dbReference>
<dbReference type="PIRSF" id="PIRSF016938">
    <property type="entry name" value="RseA"/>
    <property type="match status" value="1"/>
</dbReference>
<evidence type="ECO:0000313" key="11">
    <source>
        <dbReference type="Proteomes" id="UP001195903"/>
    </source>
</evidence>
<evidence type="ECO:0000256" key="4">
    <source>
        <dbReference type="ARBA" id="ARBA00022692"/>
    </source>
</evidence>
<sequence>MEKTGQEWVSASVDGETNRQTLAELAADTGSHATWQRYHLIGDAMRDELPQAMPLDLSSRIAAALELEPTVLAPKAASASMAADASSDAASQKSAVVVPFMRQLGQYGIAAAVALIAVVGVQNYQTADETQPLPVLNTRPLVGTATPVSLQTGPVVNQNQASNEQLLEQRRRINAYLQDHMLQQRLNSGVVVDDNTEETLIPVKR</sequence>
<evidence type="ECO:0000256" key="2">
    <source>
        <dbReference type="ARBA" id="ARBA00005837"/>
    </source>
</evidence>
<comment type="function">
    <text evidence="7">An anti-sigma factor for extracytoplasmic function (ECF) sigma factor sigma-E (RpoE). ECF sigma factors are held in an inactive form by an anti-sigma factor until released by regulated intramembrane proteolysis (RIP). RIP occurs when an extracytoplasmic signal triggers a concerted proteolytic cascade to transmit information and elicit cellular responses. The membrane-spanning regulatory substrate protein is first cut periplasmically (site-1 protease, S1P, DegS), then within the membrane itself (site-2 protease, S2P, RseP), while cytoplasmic proteases finish degrading the anti-sigma factor, liberating sigma-E.</text>
</comment>
<evidence type="ECO:0000259" key="8">
    <source>
        <dbReference type="Pfam" id="PF03872"/>
    </source>
</evidence>
<keyword evidence="5" id="KW-1133">Transmembrane helix</keyword>
<comment type="subunit">
    <text evidence="7">Interacts 1:1 with ECF RNA polymerase sigma-E (RpoE); this inhibits the interaction of sigma-E with the RNA polymerase catalytic core and leads to a decreased expression of sigma-E-regulated genes. Interacts with RseB.</text>
</comment>
<protein>
    <recommendedName>
        <fullName evidence="7">Anti-sigma-E factor RseA</fullName>
    </recommendedName>
    <alternativeName>
        <fullName evidence="7">Regulator of SigE</fullName>
    </alternativeName>
    <alternativeName>
        <fullName evidence="7">Sigma-E anti-sigma factor RseA</fullName>
    </alternativeName>
    <alternativeName>
        <fullName evidence="7">Sigma-E factor negative regulatory protein</fullName>
    </alternativeName>
</protein>
<evidence type="ECO:0000259" key="9">
    <source>
        <dbReference type="Pfam" id="PF03873"/>
    </source>
</evidence>
<dbReference type="Pfam" id="PF03873">
    <property type="entry name" value="RseA_C"/>
    <property type="match status" value="1"/>
</dbReference>
<keyword evidence="7" id="KW-0997">Cell inner membrane</keyword>
<accession>A0ABS5V3J7</accession>
<reference evidence="10 11" key="1">
    <citation type="submission" date="2021-05" db="EMBL/GenBank/DDBJ databases">
        <title>Shewanella sp. JM162201.</title>
        <authorList>
            <person name="Xu S."/>
            <person name="Li A."/>
        </authorList>
    </citation>
    <scope>NUCLEOTIDE SEQUENCE [LARGE SCALE GENOMIC DNA]</scope>
    <source>
        <strain evidence="10 11">JM162201</strain>
    </source>
</reference>
<comment type="caution">
    <text evidence="10">The sequence shown here is derived from an EMBL/GenBank/DDBJ whole genome shotgun (WGS) entry which is preliminary data.</text>
</comment>
<gene>
    <name evidence="10" type="ORF">KJI95_08155</name>
</gene>
<dbReference type="InterPro" id="IPR005573">
    <property type="entry name" value="Anti-sigma_E_RseA_C"/>
</dbReference>
<keyword evidence="3 7" id="KW-1003">Cell membrane</keyword>
<organism evidence="10 11">
    <name type="scientific">Shewanella jiangmenensis</name>
    <dbReference type="NCBI Taxonomy" id="2837387"/>
    <lineage>
        <taxon>Bacteria</taxon>
        <taxon>Pseudomonadati</taxon>
        <taxon>Pseudomonadota</taxon>
        <taxon>Gammaproteobacteria</taxon>
        <taxon>Alteromonadales</taxon>
        <taxon>Shewanellaceae</taxon>
        <taxon>Shewanella</taxon>
    </lineage>
</organism>
<dbReference type="SUPFAM" id="SSF89069">
    <property type="entry name" value="N-terminal, cytoplasmic domain of anti-sigmaE factor RseA"/>
    <property type="match status" value="1"/>
</dbReference>
<dbReference type="InterPro" id="IPR026279">
    <property type="entry name" value="RseA"/>
</dbReference>
<dbReference type="Proteomes" id="UP001195903">
    <property type="component" value="Unassembled WGS sequence"/>
</dbReference>
<dbReference type="Gene3D" id="1.10.10.880">
    <property type="entry name" value="Anti sigma-E protein RseA, N-terminal domain"/>
    <property type="match status" value="1"/>
</dbReference>
<evidence type="ECO:0000256" key="7">
    <source>
        <dbReference type="PIRNR" id="PIRNR016938"/>
    </source>
</evidence>
<dbReference type="EMBL" id="JAHEPS010000002">
    <property type="protein sequence ID" value="MBT1444500.1"/>
    <property type="molecule type" value="Genomic_DNA"/>
</dbReference>
<keyword evidence="11" id="KW-1185">Reference proteome</keyword>
<dbReference type="RefSeq" id="WP_214506677.1">
    <property type="nucleotide sequence ID" value="NZ_JAHEPS010000002.1"/>
</dbReference>
<feature type="domain" description="Anti sigma-E protein RseA N-terminal" evidence="8">
    <location>
        <begin position="6"/>
        <end position="82"/>
    </location>
</feature>
<evidence type="ECO:0000256" key="6">
    <source>
        <dbReference type="ARBA" id="ARBA00023136"/>
    </source>
</evidence>
<keyword evidence="4" id="KW-0812">Transmembrane</keyword>
<evidence type="ECO:0000256" key="1">
    <source>
        <dbReference type="ARBA" id="ARBA00004162"/>
    </source>
</evidence>
<dbReference type="CDD" id="cd16328">
    <property type="entry name" value="RseA_N"/>
    <property type="match status" value="1"/>
</dbReference>
<evidence type="ECO:0000313" key="10">
    <source>
        <dbReference type="EMBL" id="MBT1444500.1"/>
    </source>
</evidence>
<evidence type="ECO:0000256" key="5">
    <source>
        <dbReference type="ARBA" id="ARBA00022989"/>
    </source>
</evidence>
<dbReference type="InterPro" id="IPR052383">
    <property type="entry name" value="Anti-sigma-E_RseA-like"/>
</dbReference>
<dbReference type="PANTHER" id="PTHR38104:SF1">
    <property type="entry name" value="ANTI-SIGMA-E FACTOR RSEA"/>
    <property type="match status" value="1"/>
</dbReference>
<dbReference type="InterPro" id="IPR036147">
    <property type="entry name" value="Anti-sigma_E_RseA_N_sf"/>
</dbReference>
<keyword evidence="6 7" id="KW-0472">Membrane</keyword>
<evidence type="ECO:0000256" key="3">
    <source>
        <dbReference type="ARBA" id="ARBA00022475"/>
    </source>
</evidence>
<comment type="similarity">
    <text evidence="2 7">Belongs to the RseA family.</text>
</comment>
<name>A0ABS5V3J7_9GAMM</name>
<comment type="subcellular location">
    <subcellularLocation>
        <location evidence="7">Cell inner membrane</location>
    </subcellularLocation>
    <subcellularLocation>
        <location evidence="1">Cell membrane</location>
        <topology evidence="1">Single-pass membrane protein</topology>
    </subcellularLocation>
</comment>
<proteinExistence type="inferred from homology"/>
<dbReference type="InterPro" id="IPR005572">
    <property type="entry name" value="Anti-sigma_E_RseA_N"/>
</dbReference>
<feature type="domain" description="Anti sigma-E protein RseA C-terminal" evidence="9">
    <location>
        <begin position="132"/>
        <end position="186"/>
    </location>
</feature>
<dbReference type="PANTHER" id="PTHR38104">
    <property type="match status" value="1"/>
</dbReference>